<evidence type="ECO:0000313" key="1">
    <source>
        <dbReference type="EMBL" id="GMQ62841.1"/>
    </source>
</evidence>
<dbReference type="EMBL" id="BTPU01000031">
    <property type="protein sequence ID" value="GMQ62841.1"/>
    <property type="molecule type" value="Genomic_DNA"/>
</dbReference>
<evidence type="ECO:0000313" key="2">
    <source>
        <dbReference type="Proteomes" id="UP001374599"/>
    </source>
</evidence>
<keyword evidence="2" id="KW-1185">Reference proteome</keyword>
<protein>
    <submittedName>
        <fullName evidence="1">Uncharacterized protein</fullName>
    </submittedName>
</protein>
<organism evidence="1 2">
    <name type="scientific">Vallitalea maricola</name>
    <dbReference type="NCBI Taxonomy" id="3074433"/>
    <lineage>
        <taxon>Bacteria</taxon>
        <taxon>Bacillati</taxon>
        <taxon>Bacillota</taxon>
        <taxon>Clostridia</taxon>
        <taxon>Lachnospirales</taxon>
        <taxon>Vallitaleaceae</taxon>
        <taxon>Vallitalea</taxon>
    </lineage>
</organism>
<reference evidence="1" key="1">
    <citation type="submission" date="2023-09" db="EMBL/GenBank/DDBJ databases">
        <title>Vallitalea sediminicola and Vallitalea maricola sp. nov., anaerobic bacteria isolated from marine sediment.</title>
        <authorList>
            <person name="Hirano S."/>
            <person name="Maeda A."/>
            <person name="Terahara T."/>
            <person name="Mori K."/>
            <person name="Hamada M."/>
            <person name="Matsumoto R."/>
            <person name="Kobayashi T."/>
        </authorList>
    </citation>
    <scope>NUCLEOTIDE SEQUENCE</scope>
    <source>
        <strain evidence="1">AN17-2</strain>
    </source>
</reference>
<accession>A0ACB5UK49</accession>
<proteinExistence type="predicted"/>
<gene>
    <name evidence="1" type="ORF">AN2V17_20730</name>
</gene>
<name>A0ACB5UK49_9FIRM</name>
<comment type="caution">
    <text evidence="1">The sequence shown here is derived from an EMBL/GenBank/DDBJ whole genome shotgun (WGS) entry which is preliminary data.</text>
</comment>
<sequence length="73" mass="8118">MNNQMNNQNPQGKNAIQHVHDVQSQLESAKNGLNQAISTVEKPENKKRIQDTLNAVNNALTSVNNTISNYQES</sequence>
<dbReference type="Proteomes" id="UP001374599">
    <property type="component" value="Unassembled WGS sequence"/>
</dbReference>